<gene>
    <name evidence="2" type="ORF">L9F63_006967</name>
</gene>
<comment type="caution">
    <text evidence="2">The sequence shown here is derived from an EMBL/GenBank/DDBJ whole genome shotgun (WGS) entry which is preliminary data.</text>
</comment>
<accession>A0AAD8E3Q6</accession>
<reference evidence="2" key="2">
    <citation type="submission" date="2023-05" db="EMBL/GenBank/DDBJ databases">
        <authorList>
            <person name="Fouks B."/>
        </authorList>
    </citation>
    <scope>NUCLEOTIDE SEQUENCE</scope>
    <source>
        <strain evidence="2">Stay&amp;Tobe</strain>
        <tissue evidence="2">Testes</tissue>
    </source>
</reference>
<keyword evidence="1" id="KW-0812">Transmembrane</keyword>
<keyword evidence="1" id="KW-0472">Membrane</keyword>
<reference evidence="2" key="1">
    <citation type="journal article" date="2023" name="IScience">
        <title>Live-bearing cockroach genome reveals convergent evolutionary mechanisms linked to viviparity in insects and beyond.</title>
        <authorList>
            <person name="Fouks B."/>
            <person name="Harrison M.C."/>
            <person name="Mikhailova A.A."/>
            <person name="Marchal E."/>
            <person name="English S."/>
            <person name="Carruthers M."/>
            <person name="Jennings E.C."/>
            <person name="Chiamaka E.L."/>
            <person name="Frigard R.A."/>
            <person name="Pippel M."/>
            <person name="Attardo G.M."/>
            <person name="Benoit J.B."/>
            <person name="Bornberg-Bauer E."/>
            <person name="Tobe S.S."/>
        </authorList>
    </citation>
    <scope>NUCLEOTIDE SEQUENCE</scope>
    <source>
        <strain evidence="2">Stay&amp;Tobe</strain>
    </source>
</reference>
<evidence type="ECO:0000313" key="2">
    <source>
        <dbReference type="EMBL" id="KAJ9576145.1"/>
    </source>
</evidence>
<evidence type="ECO:0000313" key="3">
    <source>
        <dbReference type="Proteomes" id="UP001233999"/>
    </source>
</evidence>
<protein>
    <submittedName>
        <fullName evidence="2">Uncharacterized protein</fullName>
    </submittedName>
</protein>
<evidence type="ECO:0000256" key="1">
    <source>
        <dbReference type="SAM" id="Phobius"/>
    </source>
</evidence>
<keyword evidence="3" id="KW-1185">Reference proteome</keyword>
<keyword evidence="1" id="KW-1133">Transmembrane helix</keyword>
<name>A0AAD8E3Q6_DIPPU</name>
<dbReference type="EMBL" id="JASPKZ010009807">
    <property type="protein sequence ID" value="KAJ9576145.1"/>
    <property type="molecule type" value="Genomic_DNA"/>
</dbReference>
<feature type="transmembrane region" description="Helical" evidence="1">
    <location>
        <begin position="6"/>
        <end position="26"/>
    </location>
</feature>
<proteinExistence type="predicted"/>
<dbReference type="Proteomes" id="UP001233999">
    <property type="component" value="Unassembled WGS sequence"/>
</dbReference>
<organism evidence="2 3">
    <name type="scientific">Diploptera punctata</name>
    <name type="common">Pacific beetle cockroach</name>
    <dbReference type="NCBI Taxonomy" id="6984"/>
    <lineage>
        <taxon>Eukaryota</taxon>
        <taxon>Metazoa</taxon>
        <taxon>Ecdysozoa</taxon>
        <taxon>Arthropoda</taxon>
        <taxon>Hexapoda</taxon>
        <taxon>Insecta</taxon>
        <taxon>Pterygota</taxon>
        <taxon>Neoptera</taxon>
        <taxon>Polyneoptera</taxon>
        <taxon>Dictyoptera</taxon>
        <taxon>Blattodea</taxon>
        <taxon>Blaberoidea</taxon>
        <taxon>Blaberidae</taxon>
        <taxon>Diplopterinae</taxon>
        <taxon>Diploptera</taxon>
    </lineage>
</organism>
<dbReference type="AlphaFoldDB" id="A0AAD8E3Q6"/>
<feature type="non-terminal residue" evidence="2">
    <location>
        <position position="1"/>
    </location>
</feature>
<sequence>SVEMIGEVTTITIIMLAQMIVLIKNWDKKLHVRRFIHLIRNGYKPTCKLLQFVKNTINVNKNGK</sequence>
<feature type="non-terminal residue" evidence="2">
    <location>
        <position position="64"/>
    </location>
</feature>